<dbReference type="SUPFAM" id="SSF88659">
    <property type="entry name" value="Sigma3 and sigma4 domains of RNA polymerase sigma factors"/>
    <property type="match status" value="1"/>
</dbReference>
<dbReference type="EMBL" id="CP022295">
    <property type="protein sequence ID" value="QSR28128.1"/>
    <property type="molecule type" value="Genomic_DNA"/>
</dbReference>
<dbReference type="Pfam" id="PF08281">
    <property type="entry name" value="Sigma70_r4_2"/>
    <property type="match status" value="1"/>
</dbReference>
<dbReference type="Proteomes" id="UP000662818">
    <property type="component" value="Chromosome"/>
</dbReference>
<dbReference type="InterPro" id="IPR013249">
    <property type="entry name" value="RNA_pol_sigma70_r4_t2"/>
</dbReference>
<dbReference type="PANTHER" id="PTHR43133:SF50">
    <property type="entry name" value="ECF RNA POLYMERASE SIGMA FACTOR SIGM"/>
    <property type="match status" value="1"/>
</dbReference>
<evidence type="ECO:0000256" key="5">
    <source>
        <dbReference type="ARBA" id="ARBA00023163"/>
    </source>
</evidence>
<keyword evidence="9" id="KW-1185">Reference proteome</keyword>
<evidence type="ECO:0000256" key="4">
    <source>
        <dbReference type="ARBA" id="ARBA00023125"/>
    </source>
</evidence>
<dbReference type="InterPro" id="IPR039425">
    <property type="entry name" value="RNA_pol_sigma-70-like"/>
</dbReference>
<evidence type="ECO:0000313" key="8">
    <source>
        <dbReference type="EMBL" id="QSR28128.1"/>
    </source>
</evidence>
<dbReference type="InterPro" id="IPR014284">
    <property type="entry name" value="RNA_pol_sigma-70_dom"/>
</dbReference>
<dbReference type="InterPro" id="IPR036388">
    <property type="entry name" value="WH-like_DNA-bd_sf"/>
</dbReference>
<proteinExistence type="inferred from homology"/>
<accession>A0ABX7PQ40</accession>
<feature type="domain" description="RNA polymerase sigma factor 70 region 4 type 2" evidence="7">
    <location>
        <begin position="113"/>
        <end position="164"/>
    </location>
</feature>
<feature type="domain" description="RNA polymerase sigma-70 region 2" evidence="6">
    <location>
        <begin position="29"/>
        <end position="89"/>
    </location>
</feature>
<dbReference type="Gene3D" id="1.10.1740.10">
    <property type="match status" value="1"/>
</dbReference>
<dbReference type="SUPFAM" id="SSF88946">
    <property type="entry name" value="Sigma2 domain of RNA polymerase sigma factors"/>
    <property type="match status" value="1"/>
</dbReference>
<evidence type="ECO:0000256" key="2">
    <source>
        <dbReference type="ARBA" id="ARBA00023015"/>
    </source>
</evidence>
<evidence type="ECO:0000259" key="7">
    <source>
        <dbReference type="Pfam" id="PF08281"/>
    </source>
</evidence>
<dbReference type="PANTHER" id="PTHR43133">
    <property type="entry name" value="RNA POLYMERASE ECF-TYPE SIGMA FACTO"/>
    <property type="match status" value="1"/>
</dbReference>
<keyword evidence="4" id="KW-0238">DNA-binding</keyword>
<protein>
    <submittedName>
        <fullName evidence="8">SigE family RNA polymerase sigma factor</fullName>
    </submittedName>
</protein>
<keyword evidence="5" id="KW-0804">Transcription</keyword>
<keyword evidence="2" id="KW-0805">Transcription regulation</keyword>
<dbReference type="Pfam" id="PF04542">
    <property type="entry name" value="Sigma70_r2"/>
    <property type="match status" value="1"/>
</dbReference>
<evidence type="ECO:0000313" key="9">
    <source>
        <dbReference type="Proteomes" id="UP000662818"/>
    </source>
</evidence>
<name>A0ABX7PQ40_9ACTN</name>
<dbReference type="InterPro" id="IPR007627">
    <property type="entry name" value="RNA_pol_sigma70_r2"/>
</dbReference>
<comment type="similarity">
    <text evidence="1">Belongs to the sigma-70 factor family. ECF subfamily.</text>
</comment>
<dbReference type="InterPro" id="IPR013325">
    <property type="entry name" value="RNA_pol_sigma_r2"/>
</dbReference>
<evidence type="ECO:0000256" key="1">
    <source>
        <dbReference type="ARBA" id="ARBA00010641"/>
    </source>
</evidence>
<reference evidence="8 9" key="1">
    <citation type="submission" date="2017-06" db="EMBL/GenBank/DDBJ databases">
        <title>Complete Genome Sequence of the Soil Carbazole-Degrading Bacterium Nocardioides aromaticivorans IC177.</title>
        <authorList>
            <person name="Vejarano F."/>
            <person name="Suzuki-Minakuchi C."/>
            <person name="Ohtsubo Y."/>
            <person name="Tsuda M."/>
            <person name="Okada K."/>
            <person name="Nojiri H."/>
        </authorList>
    </citation>
    <scope>NUCLEOTIDE SEQUENCE [LARGE SCALE GENOMIC DNA]</scope>
    <source>
        <strain evidence="8 9">IC177</strain>
    </source>
</reference>
<organism evidence="8 9">
    <name type="scientific">Nocardioides aromaticivorans</name>
    <dbReference type="NCBI Taxonomy" id="200618"/>
    <lineage>
        <taxon>Bacteria</taxon>
        <taxon>Bacillati</taxon>
        <taxon>Actinomycetota</taxon>
        <taxon>Actinomycetes</taxon>
        <taxon>Propionibacteriales</taxon>
        <taxon>Nocardioidaceae</taxon>
        <taxon>Nocardioides</taxon>
    </lineage>
</organism>
<dbReference type="Gene3D" id="1.10.10.10">
    <property type="entry name" value="Winged helix-like DNA-binding domain superfamily/Winged helix DNA-binding domain"/>
    <property type="match status" value="1"/>
</dbReference>
<keyword evidence="3" id="KW-0731">Sigma factor</keyword>
<evidence type="ECO:0000259" key="6">
    <source>
        <dbReference type="Pfam" id="PF04542"/>
    </source>
</evidence>
<evidence type="ECO:0000256" key="3">
    <source>
        <dbReference type="ARBA" id="ARBA00023082"/>
    </source>
</evidence>
<dbReference type="CDD" id="cd06171">
    <property type="entry name" value="Sigma70_r4"/>
    <property type="match status" value="1"/>
</dbReference>
<dbReference type="InterPro" id="IPR013324">
    <property type="entry name" value="RNA_pol_sigma_r3/r4-like"/>
</dbReference>
<dbReference type="NCBIfam" id="TIGR02937">
    <property type="entry name" value="sigma70-ECF"/>
    <property type="match status" value="1"/>
</dbReference>
<sequence>MADSGAGQPRGAALRPDVALQEAFEGSYRKLVVQLYGVIGDFAEAEDVVQEAFVRAAAAGRRFARADNREAWLRTVAINLYRSRWRKLRNFGRIRERLAVDPVDAPDLEDRVDVIAALRRLPDRQREVVALHHLADLAVDEIAEALGVPEGTVKSRLKRGRDALAADLSGEELDHV</sequence>
<gene>
    <name evidence="8" type="ORF">CFH99_21130</name>
</gene>